<evidence type="ECO:0000313" key="4">
    <source>
        <dbReference type="EMBL" id="MFC4756516.1"/>
    </source>
</evidence>
<dbReference type="SUPFAM" id="SSF52540">
    <property type="entry name" value="P-loop containing nucleoside triphosphate hydrolases"/>
    <property type="match status" value="1"/>
</dbReference>
<gene>
    <name evidence="4" type="ORF">ACFO7U_17255</name>
</gene>
<evidence type="ECO:0000256" key="1">
    <source>
        <dbReference type="ARBA" id="ARBA00022741"/>
    </source>
</evidence>
<dbReference type="InterPro" id="IPR003439">
    <property type="entry name" value="ABC_transporter-like_ATP-bd"/>
</dbReference>
<protein>
    <submittedName>
        <fullName evidence="4">ABC transporter ATP-binding protein</fullName>
    </submittedName>
</protein>
<comment type="caution">
    <text evidence="4">The sequence shown here is derived from an EMBL/GenBank/DDBJ whole genome shotgun (WGS) entry which is preliminary data.</text>
</comment>
<dbReference type="RefSeq" id="WP_344997009.1">
    <property type="nucleotide sequence ID" value="NZ_BAABCD010000057.1"/>
</dbReference>
<dbReference type="PROSITE" id="PS00211">
    <property type="entry name" value="ABC_TRANSPORTER_1"/>
    <property type="match status" value="1"/>
</dbReference>
<accession>A0ABV9PYX9</accession>
<name>A0ABV9PYX9_9ACTN</name>
<feature type="domain" description="ABC transporter" evidence="3">
    <location>
        <begin position="10"/>
        <end position="242"/>
    </location>
</feature>
<organism evidence="4 5">
    <name type="scientific">Dietzia aurantiaca</name>
    <dbReference type="NCBI Taxonomy" id="983873"/>
    <lineage>
        <taxon>Bacteria</taxon>
        <taxon>Bacillati</taxon>
        <taxon>Actinomycetota</taxon>
        <taxon>Actinomycetes</taxon>
        <taxon>Mycobacteriales</taxon>
        <taxon>Dietziaceae</taxon>
        <taxon>Dietzia</taxon>
    </lineage>
</organism>
<dbReference type="Proteomes" id="UP001595836">
    <property type="component" value="Unassembled WGS sequence"/>
</dbReference>
<keyword evidence="5" id="KW-1185">Reference proteome</keyword>
<dbReference type="EMBL" id="JBHSHP010000061">
    <property type="protein sequence ID" value="MFC4756516.1"/>
    <property type="molecule type" value="Genomic_DNA"/>
</dbReference>
<dbReference type="CDD" id="cd03214">
    <property type="entry name" value="ABC_Iron-Siderophores_B12_Hemin"/>
    <property type="match status" value="1"/>
</dbReference>
<dbReference type="SMART" id="SM00382">
    <property type="entry name" value="AAA"/>
    <property type="match status" value="1"/>
</dbReference>
<dbReference type="PANTHER" id="PTHR42794:SF2">
    <property type="entry name" value="ABC TRANSPORTER ATP-BINDING PROTEIN"/>
    <property type="match status" value="1"/>
</dbReference>
<dbReference type="PANTHER" id="PTHR42794">
    <property type="entry name" value="HEMIN IMPORT ATP-BINDING PROTEIN HMUV"/>
    <property type="match status" value="1"/>
</dbReference>
<dbReference type="Pfam" id="PF00005">
    <property type="entry name" value="ABC_tran"/>
    <property type="match status" value="1"/>
</dbReference>
<dbReference type="InterPro" id="IPR003593">
    <property type="entry name" value="AAA+_ATPase"/>
</dbReference>
<evidence type="ECO:0000313" key="5">
    <source>
        <dbReference type="Proteomes" id="UP001595836"/>
    </source>
</evidence>
<dbReference type="PROSITE" id="PS50893">
    <property type="entry name" value="ABC_TRANSPORTER_2"/>
    <property type="match status" value="1"/>
</dbReference>
<evidence type="ECO:0000259" key="3">
    <source>
        <dbReference type="PROSITE" id="PS50893"/>
    </source>
</evidence>
<sequence length="259" mass="27666">MTDSAESAVLEARNVSWSVRDRPIITDLSLAPKPGSMVGVLGPNGSGKSTLLRVMTGLRSPSSGQVLLDGADARRISRKRFSSRVAFVEQEVSTDQNPTVRDVIELGRIPHRAAWSGPLPDDDEAVARAAATTNLTGRLDQRYGTLSGGERQRVQIARALAQEPDVLVLDEPTNHLDIRHQLDLLALVRGTGATVIAALHDLNLAATYCDHLLVLAGGRLVTSGPPAEVLTAEMIASVYGVSAEVSRDERGVHVRYLAG</sequence>
<dbReference type="GO" id="GO:0005524">
    <property type="term" value="F:ATP binding"/>
    <property type="evidence" value="ECO:0007669"/>
    <property type="project" value="UniProtKB-KW"/>
</dbReference>
<reference evidence="5" key="1">
    <citation type="journal article" date="2019" name="Int. J. Syst. Evol. Microbiol.">
        <title>The Global Catalogue of Microorganisms (GCM) 10K type strain sequencing project: providing services to taxonomists for standard genome sequencing and annotation.</title>
        <authorList>
            <consortium name="The Broad Institute Genomics Platform"/>
            <consortium name="The Broad Institute Genome Sequencing Center for Infectious Disease"/>
            <person name="Wu L."/>
            <person name="Ma J."/>
        </authorList>
    </citation>
    <scope>NUCLEOTIDE SEQUENCE [LARGE SCALE GENOMIC DNA]</scope>
    <source>
        <strain evidence="5">JCM 11882</strain>
    </source>
</reference>
<evidence type="ECO:0000256" key="2">
    <source>
        <dbReference type="ARBA" id="ARBA00022840"/>
    </source>
</evidence>
<keyword evidence="1" id="KW-0547">Nucleotide-binding</keyword>
<dbReference type="Gene3D" id="3.40.50.300">
    <property type="entry name" value="P-loop containing nucleotide triphosphate hydrolases"/>
    <property type="match status" value="1"/>
</dbReference>
<keyword evidence="2 4" id="KW-0067">ATP-binding</keyword>
<proteinExistence type="predicted"/>
<dbReference type="InterPro" id="IPR027417">
    <property type="entry name" value="P-loop_NTPase"/>
</dbReference>
<dbReference type="InterPro" id="IPR017871">
    <property type="entry name" value="ABC_transporter-like_CS"/>
</dbReference>